<evidence type="ECO:0000313" key="2">
    <source>
        <dbReference type="EMBL" id="VFU55828.1"/>
    </source>
</evidence>
<keyword evidence="1" id="KW-0812">Transmembrane</keyword>
<organism evidence="2">
    <name type="scientific">Salix viminalis</name>
    <name type="common">Common osier</name>
    <name type="synonym">Basket willow</name>
    <dbReference type="NCBI Taxonomy" id="40686"/>
    <lineage>
        <taxon>Eukaryota</taxon>
        <taxon>Viridiplantae</taxon>
        <taxon>Streptophyta</taxon>
        <taxon>Embryophyta</taxon>
        <taxon>Tracheophyta</taxon>
        <taxon>Spermatophyta</taxon>
        <taxon>Magnoliopsida</taxon>
        <taxon>eudicotyledons</taxon>
        <taxon>Gunneridae</taxon>
        <taxon>Pentapetalae</taxon>
        <taxon>rosids</taxon>
        <taxon>fabids</taxon>
        <taxon>Malpighiales</taxon>
        <taxon>Salicaceae</taxon>
        <taxon>Saliceae</taxon>
        <taxon>Salix</taxon>
    </lineage>
</organism>
<keyword evidence="1" id="KW-1133">Transmembrane helix</keyword>
<dbReference type="EMBL" id="CAADRP010001907">
    <property type="protein sequence ID" value="VFU55828.1"/>
    <property type="molecule type" value="Genomic_DNA"/>
</dbReference>
<gene>
    <name evidence="2" type="ORF">SVIM_LOCUS398599</name>
</gene>
<accession>A0A6N2MNG5</accession>
<proteinExistence type="predicted"/>
<reference evidence="2" key="1">
    <citation type="submission" date="2019-03" db="EMBL/GenBank/DDBJ databases">
        <authorList>
            <person name="Mank J."/>
            <person name="Almeida P."/>
        </authorList>
    </citation>
    <scope>NUCLEOTIDE SEQUENCE</scope>
    <source>
        <strain evidence="2">78183</strain>
    </source>
</reference>
<dbReference type="AlphaFoldDB" id="A0A6N2MNG5"/>
<sequence>MLSPSEQSVDYSISRACMISLSLEKSDLMSCRVGYADLCLAVAGYSFWAPFIFVINVWDKGPHDKDREENLHQQYSSAVWFALNLNSRPHPSEQARHRGGSPKLEDGYHPPKVAFRELFMNLTVHLWSRDEGYLTPVQDTPYLPSCCSVL</sequence>
<evidence type="ECO:0000256" key="1">
    <source>
        <dbReference type="SAM" id="Phobius"/>
    </source>
</evidence>
<protein>
    <submittedName>
        <fullName evidence="2">Uncharacterized protein</fullName>
    </submittedName>
</protein>
<feature type="transmembrane region" description="Helical" evidence="1">
    <location>
        <begin position="35"/>
        <end position="58"/>
    </location>
</feature>
<keyword evidence="1" id="KW-0472">Membrane</keyword>
<name>A0A6N2MNG5_SALVM</name>